<sequence>MRLLCQRSQIYLI</sequence>
<protein>
    <submittedName>
        <fullName evidence="1">Uncharacterized protein</fullName>
    </submittedName>
</protein>
<evidence type="ECO:0000313" key="1">
    <source>
        <dbReference type="EMBL" id="JAD37967.1"/>
    </source>
</evidence>
<reference evidence="1" key="1">
    <citation type="submission" date="2014-09" db="EMBL/GenBank/DDBJ databases">
        <authorList>
            <person name="Magalhaes I.L.F."/>
            <person name="Oliveira U."/>
            <person name="Santos F.R."/>
            <person name="Vidigal T.H.D.A."/>
            <person name="Brescovit A.D."/>
            <person name="Santos A.J."/>
        </authorList>
    </citation>
    <scope>NUCLEOTIDE SEQUENCE</scope>
    <source>
        <tissue evidence="1">Shoot tissue taken approximately 20 cm above the soil surface</tissue>
    </source>
</reference>
<reference evidence="1" key="2">
    <citation type="journal article" date="2015" name="Data Brief">
        <title>Shoot transcriptome of the giant reed, Arundo donax.</title>
        <authorList>
            <person name="Barrero R.A."/>
            <person name="Guerrero F.D."/>
            <person name="Moolhuijzen P."/>
            <person name="Goolsby J.A."/>
            <person name="Tidwell J."/>
            <person name="Bellgard S.E."/>
            <person name="Bellgard M.I."/>
        </authorList>
    </citation>
    <scope>NUCLEOTIDE SEQUENCE</scope>
    <source>
        <tissue evidence="1">Shoot tissue taken approximately 20 cm above the soil surface</tissue>
    </source>
</reference>
<accession>A0A0A8ZT17</accession>
<proteinExistence type="predicted"/>
<dbReference type="EMBL" id="GBRH01259928">
    <property type="protein sequence ID" value="JAD37967.1"/>
    <property type="molecule type" value="Transcribed_RNA"/>
</dbReference>
<name>A0A0A8ZT17_ARUDO</name>
<organism evidence="1">
    <name type="scientific">Arundo donax</name>
    <name type="common">Giant reed</name>
    <name type="synonym">Donax arundinaceus</name>
    <dbReference type="NCBI Taxonomy" id="35708"/>
    <lineage>
        <taxon>Eukaryota</taxon>
        <taxon>Viridiplantae</taxon>
        <taxon>Streptophyta</taxon>
        <taxon>Embryophyta</taxon>
        <taxon>Tracheophyta</taxon>
        <taxon>Spermatophyta</taxon>
        <taxon>Magnoliopsida</taxon>
        <taxon>Liliopsida</taxon>
        <taxon>Poales</taxon>
        <taxon>Poaceae</taxon>
        <taxon>PACMAD clade</taxon>
        <taxon>Arundinoideae</taxon>
        <taxon>Arundineae</taxon>
        <taxon>Arundo</taxon>
    </lineage>
</organism>